<name>A0AAV1CS37_OLDCO</name>
<dbReference type="SUPFAM" id="SSF53474">
    <property type="entry name" value="alpha/beta-Hydrolases"/>
    <property type="match status" value="1"/>
</dbReference>
<dbReference type="Proteomes" id="UP001161247">
    <property type="component" value="Chromosome 3"/>
</dbReference>
<protein>
    <submittedName>
        <fullName evidence="3">OLC1v1033972C1</fullName>
    </submittedName>
</protein>
<dbReference type="GO" id="GO:0016787">
    <property type="term" value="F:hydrolase activity"/>
    <property type="evidence" value="ECO:0007669"/>
    <property type="project" value="InterPro"/>
</dbReference>
<evidence type="ECO:0000313" key="3">
    <source>
        <dbReference type="EMBL" id="CAI9097524.1"/>
    </source>
</evidence>
<dbReference type="InterPro" id="IPR029058">
    <property type="entry name" value="AB_hydrolase_fold"/>
</dbReference>
<evidence type="ECO:0000259" key="2">
    <source>
        <dbReference type="Pfam" id="PF07859"/>
    </source>
</evidence>
<evidence type="ECO:0000313" key="4">
    <source>
        <dbReference type="Proteomes" id="UP001161247"/>
    </source>
</evidence>
<comment type="similarity">
    <text evidence="1">Belongs to the 'GDXG' lipolytic enzyme family.</text>
</comment>
<dbReference type="PANTHER" id="PTHR23024:SF406">
    <property type="entry name" value="CARBOXYLESTERASE 15-RELATED"/>
    <property type="match status" value="1"/>
</dbReference>
<dbReference type="InterPro" id="IPR050466">
    <property type="entry name" value="Carboxylest/Gibb_receptor"/>
</dbReference>
<accession>A0AAV1CS37</accession>
<dbReference type="AlphaFoldDB" id="A0AAV1CS37"/>
<organism evidence="3 4">
    <name type="scientific">Oldenlandia corymbosa var. corymbosa</name>
    <dbReference type="NCBI Taxonomy" id="529605"/>
    <lineage>
        <taxon>Eukaryota</taxon>
        <taxon>Viridiplantae</taxon>
        <taxon>Streptophyta</taxon>
        <taxon>Embryophyta</taxon>
        <taxon>Tracheophyta</taxon>
        <taxon>Spermatophyta</taxon>
        <taxon>Magnoliopsida</taxon>
        <taxon>eudicotyledons</taxon>
        <taxon>Gunneridae</taxon>
        <taxon>Pentapetalae</taxon>
        <taxon>asterids</taxon>
        <taxon>lamiids</taxon>
        <taxon>Gentianales</taxon>
        <taxon>Rubiaceae</taxon>
        <taxon>Rubioideae</taxon>
        <taxon>Spermacoceae</taxon>
        <taxon>Hedyotis-Oldenlandia complex</taxon>
        <taxon>Oldenlandia</taxon>
    </lineage>
</organism>
<dbReference type="Gene3D" id="3.40.50.1820">
    <property type="entry name" value="alpha/beta hydrolase"/>
    <property type="match status" value="1"/>
</dbReference>
<keyword evidence="4" id="KW-1185">Reference proteome</keyword>
<dbReference type="EMBL" id="OX459120">
    <property type="protein sequence ID" value="CAI9097524.1"/>
    <property type="molecule type" value="Genomic_DNA"/>
</dbReference>
<evidence type="ECO:0000256" key="1">
    <source>
        <dbReference type="ARBA" id="ARBA00010515"/>
    </source>
</evidence>
<dbReference type="Pfam" id="PF07859">
    <property type="entry name" value="Abhydrolase_3"/>
    <property type="match status" value="1"/>
</dbReference>
<dbReference type="InterPro" id="IPR013094">
    <property type="entry name" value="AB_hydrolase_3"/>
</dbReference>
<sequence>MESSPHVVEDLNGVVKLYSDGSVFRADFVPVFIPNHDDPTVVWKECQFDPQNNLILRLYKPVSGPAPGAKFPIVYFFHGGGFCAGSCTWANNQNTCQRLASGLQALVVAPDYRLAPEHRLPAAVDDALNSLKWLKDQAISDNPDAWLHDDDVDYGRVWVIGDSSGGNMAHHLAVQLGPGSPELPPVKVRGYVLMAPFFGGTVRTKSEEGLPEPILNLDILDRFWRLSLPVGKNADHPLANPFGPYSKNLETVEMDPMLIIAGEKELLKDRVENYAMKLKNFGKKVEYVEFEGQYHGFFINDPYSRLGDQVLQHLESFISKLSGNN</sequence>
<gene>
    <name evidence="3" type="ORF">OLC1_LOCUS7988</name>
</gene>
<feature type="domain" description="Alpha/beta hydrolase fold-3" evidence="2">
    <location>
        <begin position="74"/>
        <end position="298"/>
    </location>
</feature>
<proteinExistence type="inferred from homology"/>
<dbReference type="PANTHER" id="PTHR23024">
    <property type="entry name" value="ARYLACETAMIDE DEACETYLASE"/>
    <property type="match status" value="1"/>
</dbReference>
<reference evidence="3" key="1">
    <citation type="submission" date="2023-03" db="EMBL/GenBank/DDBJ databases">
        <authorList>
            <person name="Julca I."/>
        </authorList>
    </citation>
    <scope>NUCLEOTIDE SEQUENCE</scope>
</reference>